<reference evidence="27 28" key="1">
    <citation type="journal article" date="2018" name="Syst. Appl. Microbiol.">
        <title>A new symbiotic nanoarchaeote (Candidatus Nanoclepta minutus) and its host (Zestosphaera tikiterensis gen. nov., sp. nov.) from a New Zealand hot spring.</title>
        <authorList>
            <person name="St John E."/>
            <person name="Liu Y."/>
            <person name="Podar M."/>
            <person name="Stott M.B."/>
            <person name="Meneghin J."/>
            <person name="Chen Z."/>
            <person name="Lagutin K."/>
            <person name="Mitchell K."/>
            <person name="Reysenbach A.L."/>
        </authorList>
    </citation>
    <scope>NUCLEOTIDE SEQUENCE [LARGE SCALE GENOMIC DNA]</scope>
    <source>
        <strain evidence="27">NZ3</strain>
    </source>
</reference>
<organism evidence="27 28">
    <name type="scientific">Zestosphaera tikiterensis</name>
    <dbReference type="NCBI Taxonomy" id="1973259"/>
    <lineage>
        <taxon>Archaea</taxon>
        <taxon>Thermoproteota</taxon>
        <taxon>Thermoprotei</taxon>
        <taxon>Desulfurococcales</taxon>
        <taxon>Desulfurococcaceae</taxon>
        <taxon>Zestosphaera</taxon>
    </lineage>
</organism>
<proteinExistence type="inferred from homology"/>
<dbReference type="CDD" id="cd06174">
    <property type="entry name" value="MFS"/>
    <property type="match status" value="1"/>
</dbReference>
<dbReference type="Proteomes" id="UP000244093">
    <property type="component" value="Unassembled WGS sequence"/>
</dbReference>
<dbReference type="GO" id="GO:0022857">
    <property type="term" value="F:transmembrane transporter activity"/>
    <property type="evidence" value="ECO:0007669"/>
    <property type="project" value="InterPro"/>
</dbReference>
<evidence type="ECO:0000256" key="7">
    <source>
        <dbReference type="ARBA" id="ARBA00023228"/>
    </source>
</evidence>
<comment type="catalytic activity">
    <reaction evidence="11">
        <text>L-alpha-aminoacyl-L-histidine(out) = L-alpha-aminoacyl-L-histidine(in)</text>
        <dbReference type="Rhea" id="RHEA:79375"/>
        <dbReference type="ChEBI" id="CHEBI:229967"/>
    </reaction>
</comment>
<evidence type="ECO:0000256" key="22">
    <source>
        <dbReference type="ARBA" id="ARBA00045018"/>
    </source>
</evidence>
<evidence type="ECO:0000256" key="8">
    <source>
        <dbReference type="ARBA" id="ARBA00044876"/>
    </source>
</evidence>
<dbReference type="InterPro" id="IPR020846">
    <property type="entry name" value="MFS_dom"/>
</dbReference>
<feature type="transmembrane region" description="Helical" evidence="25">
    <location>
        <begin position="367"/>
        <end position="389"/>
    </location>
</feature>
<evidence type="ECO:0000256" key="11">
    <source>
        <dbReference type="ARBA" id="ARBA00044884"/>
    </source>
</evidence>
<evidence type="ECO:0000256" key="18">
    <source>
        <dbReference type="ARBA" id="ARBA00044912"/>
    </source>
</evidence>
<comment type="catalytic activity">
    <reaction evidence="19">
        <text>L-alanyl-L-lysine(out) = L-alanyl-L-lysine(in)</text>
        <dbReference type="Rhea" id="RHEA:79415"/>
        <dbReference type="ChEBI" id="CHEBI:192470"/>
    </reaction>
</comment>
<evidence type="ECO:0000256" key="23">
    <source>
        <dbReference type="ARBA" id="ARBA00045709"/>
    </source>
</evidence>
<evidence type="ECO:0000256" key="16">
    <source>
        <dbReference type="ARBA" id="ARBA00044900"/>
    </source>
</evidence>
<comment type="catalytic activity">
    <reaction evidence="17">
        <text>L-arginyl-glycine(out) = L-arginyl-glycine(in)</text>
        <dbReference type="Rhea" id="RHEA:79391"/>
        <dbReference type="ChEBI" id="CHEBI:229955"/>
    </reaction>
</comment>
<feature type="transmembrane region" description="Helical" evidence="25">
    <location>
        <begin position="214"/>
        <end position="232"/>
    </location>
</feature>
<dbReference type="PROSITE" id="PS50850">
    <property type="entry name" value="MFS"/>
    <property type="match status" value="1"/>
</dbReference>
<protein>
    <recommendedName>
        <fullName evidence="21">Lysosomal dipeptide transporter MFSD1</fullName>
    </recommendedName>
    <alternativeName>
        <fullName evidence="22">Major facilitator superfamily domain-containing protein 1</fullName>
    </alternativeName>
</protein>
<evidence type="ECO:0000313" key="28">
    <source>
        <dbReference type="Proteomes" id="UP000244093"/>
    </source>
</evidence>
<comment type="similarity">
    <text evidence="2">Belongs to the major facilitator superfamily.</text>
</comment>
<comment type="catalytic activity">
    <reaction evidence="18">
        <text>L-histidyl-L-alpha-amino acid(out) = L-histidyl-L-alpha-amino acid(in)</text>
        <dbReference type="Rhea" id="RHEA:79379"/>
        <dbReference type="ChEBI" id="CHEBI:229964"/>
    </reaction>
</comment>
<evidence type="ECO:0000256" key="9">
    <source>
        <dbReference type="ARBA" id="ARBA00044878"/>
    </source>
</evidence>
<dbReference type="PANTHER" id="PTHR23512">
    <property type="entry name" value="MAJOR FACILITATOR SUPERFAMILY DOMAIN-CONTAINING PROTEIN 1"/>
    <property type="match status" value="1"/>
</dbReference>
<dbReference type="InterPro" id="IPR011701">
    <property type="entry name" value="MFS"/>
</dbReference>
<evidence type="ECO:0000256" key="6">
    <source>
        <dbReference type="ARBA" id="ARBA00023136"/>
    </source>
</evidence>
<comment type="subcellular location">
    <subcellularLocation>
        <location evidence="1">Lysosome membrane</location>
        <topology evidence="1">Multi-pass membrane protein</topology>
    </subcellularLocation>
</comment>
<evidence type="ECO:0000256" key="14">
    <source>
        <dbReference type="ARBA" id="ARBA00044898"/>
    </source>
</evidence>
<evidence type="ECO:0000256" key="4">
    <source>
        <dbReference type="ARBA" id="ARBA00022692"/>
    </source>
</evidence>
<comment type="catalytic activity">
    <reaction evidence="13">
        <text>L-alpha-aminoacyl-L-lysine(out) = L-alpha-aminoacyl-L-lysine(in)</text>
        <dbReference type="Rhea" id="RHEA:79383"/>
        <dbReference type="ChEBI" id="CHEBI:229966"/>
    </reaction>
</comment>
<evidence type="ECO:0000256" key="15">
    <source>
        <dbReference type="ARBA" id="ARBA00044899"/>
    </source>
</evidence>
<evidence type="ECO:0000259" key="26">
    <source>
        <dbReference type="PROSITE" id="PS50850"/>
    </source>
</evidence>
<feature type="transmembrane region" description="Helical" evidence="25">
    <location>
        <begin position="163"/>
        <end position="187"/>
    </location>
</feature>
<comment type="catalytic activity">
    <reaction evidence="10">
        <text>L-alpha-aminoacyl-L-arginine(out) = L-alpha-aminoacyl-L-arginine(in)</text>
        <dbReference type="Rhea" id="RHEA:79367"/>
        <dbReference type="ChEBI" id="CHEBI:229968"/>
    </reaction>
</comment>
<evidence type="ECO:0000256" key="2">
    <source>
        <dbReference type="ARBA" id="ARBA00008335"/>
    </source>
</evidence>
<evidence type="ECO:0000256" key="21">
    <source>
        <dbReference type="ARBA" id="ARBA00044985"/>
    </source>
</evidence>
<evidence type="ECO:0000256" key="25">
    <source>
        <dbReference type="SAM" id="Phobius"/>
    </source>
</evidence>
<gene>
    <name evidence="27" type="ORF">B7O98_09610</name>
</gene>
<evidence type="ECO:0000256" key="13">
    <source>
        <dbReference type="ARBA" id="ARBA00044893"/>
    </source>
</evidence>
<comment type="catalytic activity">
    <reaction evidence="14">
        <text>L-aspartyl-L-lysine(out) = L-aspartyl-L-lysine(in)</text>
        <dbReference type="Rhea" id="RHEA:79411"/>
        <dbReference type="ChEBI" id="CHEBI:229953"/>
    </reaction>
</comment>
<dbReference type="Pfam" id="PF07690">
    <property type="entry name" value="MFS_1"/>
    <property type="match status" value="1"/>
</dbReference>
<comment type="catalytic activity">
    <reaction evidence="12">
        <text>L-lysyl-L-alpha-amino acid(out) = L-lysyl-L-alpha-amino acid(in)</text>
        <dbReference type="Rhea" id="RHEA:79387"/>
        <dbReference type="ChEBI" id="CHEBI:229965"/>
    </reaction>
</comment>
<evidence type="ECO:0000256" key="1">
    <source>
        <dbReference type="ARBA" id="ARBA00004155"/>
    </source>
</evidence>
<name>A0A2R7Y111_9CREN</name>
<evidence type="ECO:0000256" key="20">
    <source>
        <dbReference type="ARBA" id="ARBA00044924"/>
    </source>
</evidence>
<evidence type="ECO:0000313" key="27">
    <source>
        <dbReference type="EMBL" id="PUA31214.1"/>
    </source>
</evidence>
<comment type="catalytic activity">
    <reaction evidence="8">
        <text>L-lysyl-L-alanine(out) = L-lysyl-L-alanine(in)</text>
        <dbReference type="Rhea" id="RHEA:79399"/>
        <dbReference type="ChEBI" id="CHEBI:229954"/>
    </reaction>
</comment>
<dbReference type="AlphaFoldDB" id="A0A2R7Y111"/>
<dbReference type="SUPFAM" id="SSF103473">
    <property type="entry name" value="MFS general substrate transporter"/>
    <property type="match status" value="1"/>
</dbReference>
<comment type="caution">
    <text evidence="27">The sequence shown here is derived from an EMBL/GenBank/DDBJ whole genome shotgun (WGS) entry which is preliminary data.</text>
</comment>
<feature type="transmembrane region" description="Helical" evidence="25">
    <location>
        <begin position="7"/>
        <end position="24"/>
    </location>
</feature>
<accession>A0A2R7Y111</accession>
<evidence type="ECO:0000256" key="3">
    <source>
        <dbReference type="ARBA" id="ARBA00022448"/>
    </source>
</evidence>
<keyword evidence="3" id="KW-0813">Transport</keyword>
<feature type="transmembrane region" description="Helical" evidence="25">
    <location>
        <begin position="308"/>
        <end position="327"/>
    </location>
</feature>
<dbReference type="PANTHER" id="PTHR23512:SF3">
    <property type="entry name" value="MAJOR FACILITATOR SUPERFAMILY DOMAIN-CONTAINING PROTEIN 1"/>
    <property type="match status" value="1"/>
</dbReference>
<keyword evidence="6 25" id="KW-0472">Membrane</keyword>
<comment type="catalytic activity">
    <reaction evidence="16">
        <text>L-lysyl-L-lysine(out) = L-lysyl-L-lysine(in)</text>
        <dbReference type="Rhea" id="RHEA:79403"/>
        <dbReference type="ChEBI" id="CHEBI:229956"/>
    </reaction>
</comment>
<evidence type="ECO:0000256" key="17">
    <source>
        <dbReference type="ARBA" id="ARBA00044903"/>
    </source>
</evidence>
<dbReference type="EMBL" id="NBVN01000018">
    <property type="protein sequence ID" value="PUA31214.1"/>
    <property type="molecule type" value="Genomic_DNA"/>
</dbReference>
<feature type="transmembrane region" description="Helical" evidence="25">
    <location>
        <begin position="283"/>
        <end position="302"/>
    </location>
</feature>
<feature type="transmembrane region" description="Helical" evidence="25">
    <location>
        <begin position="252"/>
        <end position="271"/>
    </location>
</feature>
<evidence type="ECO:0000256" key="12">
    <source>
        <dbReference type="ARBA" id="ARBA00044891"/>
    </source>
</evidence>
<feature type="transmembrane region" description="Helical" evidence="25">
    <location>
        <begin position="76"/>
        <end position="95"/>
    </location>
</feature>
<keyword evidence="5 25" id="KW-1133">Transmembrane helix</keyword>
<evidence type="ECO:0000256" key="24">
    <source>
        <dbReference type="ARBA" id="ARBA00046376"/>
    </source>
</evidence>
<comment type="function">
    <text evidence="23">Lysosomal dipeptide uniporter that selectively exports lysine, arginine or histidine-containing dipeptides with a net positive charge from the lysosome lumen into the cytosol. Could play a role in a specific type of protein O-glycosylation indirectly regulating macrophages migration and tissue invasion. Also essential for liver homeostasis.</text>
</comment>
<evidence type="ECO:0000256" key="10">
    <source>
        <dbReference type="ARBA" id="ARBA00044881"/>
    </source>
</evidence>
<feature type="transmembrane region" description="Helical" evidence="25">
    <location>
        <begin position="140"/>
        <end position="157"/>
    </location>
</feature>
<dbReference type="InterPro" id="IPR052187">
    <property type="entry name" value="MFSD1"/>
</dbReference>
<keyword evidence="4 25" id="KW-0812">Transmembrane</keyword>
<feature type="domain" description="Major facilitator superfamily (MFS) profile" evidence="26">
    <location>
        <begin position="10"/>
        <end position="393"/>
    </location>
</feature>
<evidence type="ECO:0000256" key="5">
    <source>
        <dbReference type="ARBA" id="ARBA00022989"/>
    </source>
</evidence>
<feature type="transmembrane region" description="Helical" evidence="25">
    <location>
        <begin position="339"/>
        <end position="361"/>
    </location>
</feature>
<sequence length="397" mass="42906">MSRLRGSTSVIVVLLIAYMLVYFHRTMTGVMKPEIDYYSRYYGVDANLMLAVMSSAYFYAYVVGQFFMGPIVDYYGVKKAGSLMVAILGVATLMVSLPNTIALVVGRALIGLSASIVFLSYMRSSALEFTLGKQGKLTSYALFAGNVSTILATYPLRLMLNSVGLPLTLIALALSTFAISASIYVASRDVGRRGSGMSVVEQAMFLGRIARNPHSWGVGLAAAASYGIGLAYQSSWGQIHLTEVFSLSKEDVSTYLMVLAMVFALTSLPTGYLSDRLKRRKPFLLTANVIAVIAWFLMYVSSIEGDKLLLTASLILVGLSQGVHVVAPTMAKELYDPKISGTAVAFFNIVLFTSIALLQSICPLLNPLTALAVNIAIALIGIAITTLLVKETYRIQH</sequence>
<dbReference type="InterPro" id="IPR036259">
    <property type="entry name" value="MFS_trans_sf"/>
</dbReference>
<evidence type="ECO:0000256" key="19">
    <source>
        <dbReference type="ARBA" id="ARBA00044919"/>
    </source>
</evidence>
<comment type="subunit">
    <text evidence="24">Homodimer. Interacts with lysosomal protein GLMP (via lumenal domain); the interaction starts while both proteins are still in the endoplasmic reticulum and is required for stabilization of MFSD1 in lysosomes but has no direct effect on its targeting to lysosomes or transporter activity.</text>
</comment>
<keyword evidence="7" id="KW-0458">Lysosome</keyword>
<comment type="catalytic activity">
    <reaction evidence="15">
        <text>L-arginyl-L-alpha-amino acid(out) = L-arginyl-L-alpha-amino acid(in)</text>
        <dbReference type="Rhea" id="RHEA:79371"/>
        <dbReference type="ChEBI" id="CHEBI:84315"/>
    </reaction>
</comment>
<feature type="transmembrane region" description="Helical" evidence="25">
    <location>
        <begin position="44"/>
        <end position="64"/>
    </location>
</feature>
<dbReference type="Gene3D" id="1.20.1250.20">
    <property type="entry name" value="MFS general substrate transporter like domains"/>
    <property type="match status" value="2"/>
</dbReference>
<comment type="catalytic activity">
    <reaction evidence="20">
        <text>L-lysyl-glycine(out) = L-lysyl-glycine(in)</text>
        <dbReference type="Rhea" id="RHEA:79407"/>
        <dbReference type="ChEBI" id="CHEBI:191202"/>
    </reaction>
</comment>
<dbReference type="GO" id="GO:0005765">
    <property type="term" value="C:lysosomal membrane"/>
    <property type="evidence" value="ECO:0007669"/>
    <property type="project" value="UniProtKB-SubCell"/>
</dbReference>
<comment type="catalytic activity">
    <reaction evidence="9">
        <text>L-histidyl-glycine(out) = L-histidyl-glycine(in)</text>
        <dbReference type="Rhea" id="RHEA:79395"/>
        <dbReference type="ChEBI" id="CHEBI:229957"/>
    </reaction>
</comment>